<feature type="region of interest" description="Disordered" evidence="1">
    <location>
        <begin position="1"/>
        <end position="43"/>
    </location>
</feature>
<dbReference type="Proteomes" id="UP001519287">
    <property type="component" value="Unassembled WGS sequence"/>
</dbReference>
<protein>
    <recommendedName>
        <fullName evidence="4">DUF4023 domain-containing protein</fullName>
    </recommendedName>
</protein>
<accession>A0ABS4ITW0</accession>
<organism evidence="2 3">
    <name type="scientific">Paenibacillus eucommiae</name>
    <dbReference type="NCBI Taxonomy" id="1355755"/>
    <lineage>
        <taxon>Bacteria</taxon>
        <taxon>Bacillati</taxon>
        <taxon>Bacillota</taxon>
        <taxon>Bacilli</taxon>
        <taxon>Bacillales</taxon>
        <taxon>Paenibacillaceae</taxon>
        <taxon>Paenibacillus</taxon>
    </lineage>
</organism>
<dbReference type="EMBL" id="JAGGLB010000003">
    <property type="protein sequence ID" value="MBP1990014.1"/>
    <property type="molecule type" value="Genomic_DNA"/>
</dbReference>
<feature type="compositionally biased region" description="Basic and acidic residues" evidence="1">
    <location>
        <begin position="1"/>
        <end position="23"/>
    </location>
</feature>
<comment type="caution">
    <text evidence="2">The sequence shown here is derived from an EMBL/GenBank/DDBJ whole genome shotgun (WGS) entry which is preliminary data.</text>
</comment>
<proteinExistence type="predicted"/>
<reference evidence="2 3" key="1">
    <citation type="submission" date="2021-03" db="EMBL/GenBank/DDBJ databases">
        <title>Genomic Encyclopedia of Type Strains, Phase IV (KMG-IV): sequencing the most valuable type-strain genomes for metagenomic binning, comparative biology and taxonomic classification.</title>
        <authorList>
            <person name="Goeker M."/>
        </authorList>
    </citation>
    <scope>NUCLEOTIDE SEQUENCE [LARGE SCALE GENOMIC DNA]</scope>
    <source>
        <strain evidence="2 3">DSM 26048</strain>
    </source>
</reference>
<dbReference type="Pfam" id="PF13215">
    <property type="entry name" value="DUF4023"/>
    <property type="match status" value="1"/>
</dbReference>
<evidence type="ECO:0008006" key="4">
    <source>
        <dbReference type="Google" id="ProtNLM"/>
    </source>
</evidence>
<evidence type="ECO:0000313" key="3">
    <source>
        <dbReference type="Proteomes" id="UP001519287"/>
    </source>
</evidence>
<keyword evidence="3" id="KW-1185">Reference proteome</keyword>
<dbReference type="RefSeq" id="WP_209970774.1">
    <property type="nucleotide sequence ID" value="NZ_JAGGLB010000003.1"/>
</dbReference>
<name>A0ABS4ITW0_9BACL</name>
<evidence type="ECO:0000256" key="1">
    <source>
        <dbReference type="SAM" id="MobiDB-lite"/>
    </source>
</evidence>
<evidence type="ECO:0000313" key="2">
    <source>
        <dbReference type="EMBL" id="MBP1990014.1"/>
    </source>
</evidence>
<sequence>MENTHDFVQKLQETQEKAEENQKHQGKGSPAKKLASKQHGTNK</sequence>
<dbReference type="InterPro" id="IPR025097">
    <property type="entry name" value="DUF4023"/>
</dbReference>
<gene>
    <name evidence="2" type="ORF">J2Z66_001612</name>
</gene>
<feature type="compositionally biased region" description="Basic residues" evidence="1">
    <location>
        <begin position="34"/>
        <end position="43"/>
    </location>
</feature>